<evidence type="ECO:0000256" key="7">
    <source>
        <dbReference type="SAM" id="MobiDB-lite"/>
    </source>
</evidence>
<proteinExistence type="inferred from homology"/>
<evidence type="ECO:0000256" key="1">
    <source>
        <dbReference type="ARBA" id="ARBA00004123"/>
    </source>
</evidence>
<organism evidence="8 9">
    <name type="scientific">Xylaria flabelliformis</name>
    <dbReference type="NCBI Taxonomy" id="2512241"/>
    <lineage>
        <taxon>Eukaryota</taxon>
        <taxon>Fungi</taxon>
        <taxon>Dikarya</taxon>
        <taxon>Ascomycota</taxon>
        <taxon>Pezizomycotina</taxon>
        <taxon>Sordariomycetes</taxon>
        <taxon>Xylariomycetidae</taxon>
        <taxon>Xylariales</taxon>
        <taxon>Xylariaceae</taxon>
        <taxon>Xylaria</taxon>
    </lineage>
</organism>
<feature type="compositionally biased region" description="Low complexity" evidence="7">
    <location>
        <begin position="18"/>
        <end position="58"/>
    </location>
</feature>
<dbReference type="AlphaFoldDB" id="A0A553HQN1"/>
<keyword evidence="9" id="KW-1185">Reference proteome</keyword>
<dbReference type="GO" id="GO:0008380">
    <property type="term" value="P:RNA splicing"/>
    <property type="evidence" value="ECO:0007669"/>
    <property type="project" value="UniProtKB-KW"/>
</dbReference>
<dbReference type="Proteomes" id="UP000319160">
    <property type="component" value="Unassembled WGS sequence"/>
</dbReference>
<evidence type="ECO:0000256" key="3">
    <source>
        <dbReference type="ARBA" id="ARBA00022664"/>
    </source>
</evidence>
<keyword evidence="5" id="KW-0508">mRNA splicing</keyword>
<evidence type="ECO:0000313" key="8">
    <source>
        <dbReference type="EMBL" id="TRX90258.1"/>
    </source>
</evidence>
<evidence type="ECO:0000256" key="2">
    <source>
        <dbReference type="ARBA" id="ARBA00010788"/>
    </source>
</evidence>
<evidence type="ECO:0000256" key="6">
    <source>
        <dbReference type="ARBA" id="ARBA00023242"/>
    </source>
</evidence>
<dbReference type="STRING" id="2512241.A0A553HQN1"/>
<dbReference type="Pfam" id="PF05700">
    <property type="entry name" value="BCAS2"/>
    <property type="match status" value="1"/>
</dbReference>
<evidence type="ECO:0000256" key="4">
    <source>
        <dbReference type="ARBA" id="ARBA00022728"/>
    </source>
</evidence>
<sequence length="208" mass="22986">MPSSIRTTVHESLPYIDAEPTPAERTAAEALIAAELSTSTPSSSQVPPSPTTTTTTNFTPLMTAELERIASSEPLSAIDSSRYEIQDPPSSNNLSSLTTPLSLAYATHTYLQGRETHLQLLDTYGKNAWLVGNWQTEAELAALERDLAATKREIDVINIGRRRLQDEVGEELRGLEDNWRKGVGRVLETEVATENLRRQILEKQRNGV</sequence>
<dbReference type="EMBL" id="VFLP01000057">
    <property type="protein sequence ID" value="TRX90258.1"/>
    <property type="molecule type" value="Genomic_DNA"/>
</dbReference>
<comment type="caution">
    <text evidence="8">The sequence shown here is derived from an EMBL/GenBank/DDBJ whole genome shotgun (WGS) entry which is preliminary data.</text>
</comment>
<keyword evidence="6" id="KW-0539">Nucleus</keyword>
<dbReference type="GO" id="GO:0006397">
    <property type="term" value="P:mRNA processing"/>
    <property type="evidence" value="ECO:0007669"/>
    <property type="project" value="UniProtKB-KW"/>
</dbReference>
<evidence type="ECO:0008006" key="10">
    <source>
        <dbReference type="Google" id="ProtNLM"/>
    </source>
</evidence>
<evidence type="ECO:0000256" key="5">
    <source>
        <dbReference type="ARBA" id="ARBA00023187"/>
    </source>
</evidence>
<dbReference type="PANTHER" id="PTHR13296:SF0">
    <property type="entry name" value="PRE-MRNA-SPLICING FACTOR SPF27"/>
    <property type="match status" value="1"/>
</dbReference>
<evidence type="ECO:0000313" key="9">
    <source>
        <dbReference type="Proteomes" id="UP000319160"/>
    </source>
</evidence>
<name>A0A553HQN1_9PEZI</name>
<keyword evidence="4" id="KW-0747">Spliceosome</keyword>
<keyword evidence="3" id="KW-0507">mRNA processing</keyword>
<accession>A0A553HQN1</accession>
<dbReference type="InterPro" id="IPR008409">
    <property type="entry name" value="SPF27"/>
</dbReference>
<dbReference type="OrthoDB" id="205794at2759"/>
<comment type="subcellular location">
    <subcellularLocation>
        <location evidence="1">Nucleus</location>
    </subcellularLocation>
</comment>
<feature type="region of interest" description="Disordered" evidence="7">
    <location>
        <begin position="1"/>
        <end position="58"/>
    </location>
</feature>
<dbReference type="PANTHER" id="PTHR13296">
    <property type="entry name" value="BCAS2 PROTEIN"/>
    <property type="match status" value="1"/>
</dbReference>
<protein>
    <recommendedName>
        <fullName evidence="10">Pre-mRNA-splicing factor SPF27</fullName>
    </recommendedName>
</protein>
<reference evidence="9" key="1">
    <citation type="submission" date="2019-06" db="EMBL/GenBank/DDBJ databases">
        <title>Draft genome sequence of the griseofulvin-producing fungus Xylaria cubensis strain G536.</title>
        <authorList>
            <person name="Mead M.E."/>
            <person name="Raja H.A."/>
            <person name="Steenwyk J.L."/>
            <person name="Knowles S.L."/>
            <person name="Oberlies N.H."/>
            <person name="Rokas A."/>
        </authorList>
    </citation>
    <scope>NUCLEOTIDE SEQUENCE [LARGE SCALE GENOMIC DNA]</scope>
    <source>
        <strain evidence="9">G536</strain>
    </source>
</reference>
<dbReference type="GO" id="GO:0071011">
    <property type="term" value="C:precatalytic spliceosome"/>
    <property type="evidence" value="ECO:0007669"/>
    <property type="project" value="TreeGrafter"/>
</dbReference>
<gene>
    <name evidence="8" type="ORF">FHL15_008803</name>
</gene>
<dbReference type="GO" id="GO:0071013">
    <property type="term" value="C:catalytic step 2 spliceosome"/>
    <property type="evidence" value="ECO:0007669"/>
    <property type="project" value="TreeGrafter"/>
</dbReference>
<dbReference type="GO" id="GO:0000974">
    <property type="term" value="C:Prp19 complex"/>
    <property type="evidence" value="ECO:0007669"/>
    <property type="project" value="TreeGrafter"/>
</dbReference>
<comment type="similarity">
    <text evidence="2">Belongs to the SPF27 family.</text>
</comment>